<evidence type="ECO:0000256" key="2">
    <source>
        <dbReference type="ARBA" id="ARBA00022801"/>
    </source>
</evidence>
<dbReference type="PANTHER" id="PTHR10609">
    <property type="entry name" value="BIOTINIDASE-RELATED"/>
    <property type="match status" value="1"/>
</dbReference>
<dbReference type="InterPro" id="IPR040154">
    <property type="entry name" value="Biotinidase/VNN"/>
</dbReference>
<organism evidence="4 5">
    <name type="scientific">Eumeta variegata</name>
    <name type="common">Bagworm moth</name>
    <name type="synonym">Eumeta japonica</name>
    <dbReference type="NCBI Taxonomy" id="151549"/>
    <lineage>
        <taxon>Eukaryota</taxon>
        <taxon>Metazoa</taxon>
        <taxon>Ecdysozoa</taxon>
        <taxon>Arthropoda</taxon>
        <taxon>Hexapoda</taxon>
        <taxon>Insecta</taxon>
        <taxon>Pterygota</taxon>
        <taxon>Neoptera</taxon>
        <taxon>Endopterygota</taxon>
        <taxon>Lepidoptera</taxon>
        <taxon>Glossata</taxon>
        <taxon>Ditrysia</taxon>
        <taxon>Tineoidea</taxon>
        <taxon>Psychidae</taxon>
        <taxon>Oiketicinae</taxon>
        <taxon>Eumeta</taxon>
    </lineage>
</organism>
<dbReference type="Gene3D" id="3.60.110.10">
    <property type="entry name" value="Carbon-nitrogen hydrolase"/>
    <property type="match status" value="1"/>
</dbReference>
<keyword evidence="2" id="KW-0378">Hydrolase</keyword>
<dbReference type="InterPro" id="IPR003010">
    <property type="entry name" value="C-N_Hydrolase"/>
</dbReference>
<dbReference type="Proteomes" id="UP000299102">
    <property type="component" value="Unassembled WGS sequence"/>
</dbReference>
<name>A0A4C1W1M4_EUMVA</name>
<dbReference type="PROSITE" id="PS50263">
    <property type="entry name" value="CN_HYDROLASE"/>
    <property type="match status" value="1"/>
</dbReference>
<evidence type="ECO:0000313" key="5">
    <source>
        <dbReference type="Proteomes" id="UP000299102"/>
    </source>
</evidence>
<feature type="domain" description="CN hydrolase" evidence="3">
    <location>
        <begin position="1"/>
        <end position="209"/>
    </location>
</feature>
<comment type="caution">
    <text evidence="4">The sequence shown here is derived from an EMBL/GenBank/DDBJ whole genome shotgun (WGS) entry which is preliminary data.</text>
</comment>
<comment type="similarity">
    <text evidence="1">Belongs to the carbon-nitrogen hydrolase superfamily. BTD/VNN family.</text>
</comment>
<keyword evidence="5" id="KW-1185">Reference proteome</keyword>
<accession>A0A4C1W1M4</accession>
<reference evidence="4 5" key="1">
    <citation type="journal article" date="2019" name="Commun. Biol.">
        <title>The bagworm genome reveals a unique fibroin gene that provides high tensile strength.</title>
        <authorList>
            <person name="Kono N."/>
            <person name="Nakamura H."/>
            <person name="Ohtoshi R."/>
            <person name="Tomita M."/>
            <person name="Numata K."/>
            <person name="Arakawa K."/>
        </authorList>
    </citation>
    <scope>NUCLEOTIDE SEQUENCE [LARGE SCALE GENOMIC DNA]</scope>
</reference>
<sequence>MTLTVGHSVPVPIHGLLRQYPVPALHPEYYDQVMVMLSNASRQNQIYAVVNVQELMDCTAAAEGENCPESKVYHFNTNVVFDRKGAVIDRSPALTPDLGYFETDFGVRFGHFICFDLMFQVPAVQVVQKLNLTDIVFSTMWFSEIPYLTAVQIQEAYAHTQNINFLAAGANNVGVGSAGSGIYSGRVGALVSVMPGVDTTRLLVQKVPKTPGRVDWPYSGPAYDPPKTVDKLFFLKDLNITDHVTRVLVPGYQEFELSQNEVSCLFRIRLTRNDEEAPLYRAVVKDGINTYARRSVGVVACAVVACENGDVTSCPYRDKSHHNSFLFDEIEIEMNTYKHRYNDTLQCANVVYFPSTFQRNKFPLNPSNFSFVEKYQDGDAKENGGKERITMKLAAPQMDLVTFGVWGRIYDRDVDHNAQVTDEDRQQYTQIENVIYTGEKNKTKGD</sequence>
<dbReference type="Pfam" id="PF19018">
    <property type="entry name" value="Vanin_C"/>
    <property type="match status" value="1"/>
</dbReference>
<evidence type="ECO:0000259" key="3">
    <source>
        <dbReference type="PROSITE" id="PS50263"/>
    </source>
</evidence>
<protein>
    <submittedName>
        <fullName evidence="4">Vanin-like protein 2</fullName>
    </submittedName>
</protein>
<dbReference type="OrthoDB" id="10250282at2759"/>
<dbReference type="AlphaFoldDB" id="A0A4C1W1M4"/>
<dbReference type="InterPro" id="IPR043957">
    <property type="entry name" value="Vanin_C"/>
</dbReference>
<evidence type="ECO:0000256" key="1">
    <source>
        <dbReference type="ARBA" id="ARBA00008225"/>
    </source>
</evidence>
<dbReference type="InterPro" id="IPR036526">
    <property type="entry name" value="C-N_Hydrolase_sf"/>
</dbReference>
<dbReference type="EMBL" id="BGZK01000445">
    <property type="protein sequence ID" value="GBP44017.1"/>
    <property type="molecule type" value="Genomic_DNA"/>
</dbReference>
<dbReference type="GO" id="GO:0016787">
    <property type="term" value="F:hydrolase activity"/>
    <property type="evidence" value="ECO:0007669"/>
    <property type="project" value="UniProtKB-KW"/>
</dbReference>
<dbReference type="STRING" id="151549.A0A4C1W1M4"/>
<evidence type="ECO:0000313" key="4">
    <source>
        <dbReference type="EMBL" id="GBP44017.1"/>
    </source>
</evidence>
<gene>
    <name evidence="4" type="ORF">EVAR_27186_1</name>
</gene>
<dbReference type="PANTHER" id="PTHR10609:SF14">
    <property type="entry name" value="BIOTINIDASE"/>
    <property type="match status" value="1"/>
</dbReference>
<proteinExistence type="inferred from homology"/>
<dbReference type="SUPFAM" id="SSF56317">
    <property type="entry name" value="Carbon-nitrogen hydrolase"/>
    <property type="match status" value="1"/>
</dbReference>